<dbReference type="InterPro" id="IPR050382">
    <property type="entry name" value="MFS_Na/Anion_cotransporter"/>
</dbReference>
<dbReference type="PANTHER" id="PTHR11662">
    <property type="entry name" value="SOLUTE CARRIER FAMILY 17"/>
    <property type="match status" value="1"/>
</dbReference>
<dbReference type="GO" id="GO:0015134">
    <property type="term" value="F:hexuronate transmembrane transporter activity"/>
    <property type="evidence" value="ECO:0007669"/>
    <property type="project" value="TreeGrafter"/>
</dbReference>
<keyword evidence="2 6" id="KW-0812">Transmembrane</keyword>
<dbReference type="Proteomes" id="UP000271010">
    <property type="component" value="Unassembled WGS sequence"/>
</dbReference>
<dbReference type="SUPFAM" id="SSF103473">
    <property type="entry name" value="MFS general substrate transporter"/>
    <property type="match status" value="1"/>
</dbReference>
<sequence length="436" mass="47726">MASLLPPNRRRWFIILVIFLAIVFNYFDRQILSILKPVLKEEFSLDDSGYAVVVNIFTVCYALMYPVTGWLVDRFGAKLTMFFGIIGWSLACLGGGISKSIGQFTFFRGMLGMAEPTNFPAQLRVITIWFPGKMRATANSLCVAGSSIGAIIAPPLVAWLALAFNWQFVFLVAGAVGLAIAVLWIFIYREPPAEVAREAVGTGNPADSTAFTWRQLWGTRTLWGILLIRFISDPVWYFCLFWLPGYLQEESGLSLQQMGMFGWIPFLVADLGAIATSAWSDRLVKKGKQPLMARKIMLTSVAVLAPLCVLTPYIPNPFVTLFIFSIVGMACLSWLFTVSVVVAEAFPVNNVASVLGIAGGFGAAGAVVFNYFVGQLMGTLGAERIFISMALLHPLAVLVLWTMVRPERPKAKVSVGSAPSPTHAPQVNTSELTLNV</sequence>
<feature type="transmembrane region" description="Helical" evidence="6">
    <location>
        <begin position="222"/>
        <end position="243"/>
    </location>
</feature>
<feature type="transmembrane region" description="Helical" evidence="6">
    <location>
        <begin position="141"/>
        <end position="162"/>
    </location>
</feature>
<feature type="transmembrane region" description="Helical" evidence="6">
    <location>
        <begin position="263"/>
        <end position="284"/>
    </location>
</feature>
<dbReference type="CDD" id="cd17319">
    <property type="entry name" value="MFS_ExuT_GudP_like"/>
    <property type="match status" value="1"/>
</dbReference>
<feature type="transmembrane region" description="Helical" evidence="6">
    <location>
        <begin position="354"/>
        <end position="373"/>
    </location>
</feature>
<evidence type="ECO:0000256" key="4">
    <source>
        <dbReference type="ARBA" id="ARBA00023136"/>
    </source>
</evidence>
<dbReference type="RefSeq" id="WP_082893771.1">
    <property type="nucleotide sequence ID" value="NZ_RJJE01000001.1"/>
</dbReference>
<keyword evidence="3 6" id="KW-1133">Transmembrane helix</keyword>
<dbReference type="Gene3D" id="1.20.1250.20">
    <property type="entry name" value="MFS general substrate transporter like domains"/>
    <property type="match status" value="2"/>
</dbReference>
<dbReference type="InterPro" id="IPR036259">
    <property type="entry name" value="MFS_trans_sf"/>
</dbReference>
<evidence type="ECO:0000256" key="5">
    <source>
        <dbReference type="SAM" id="MobiDB-lite"/>
    </source>
</evidence>
<dbReference type="PROSITE" id="PS50850">
    <property type="entry name" value="MFS"/>
    <property type="match status" value="1"/>
</dbReference>
<evidence type="ECO:0000313" key="9">
    <source>
        <dbReference type="Proteomes" id="UP000271010"/>
    </source>
</evidence>
<evidence type="ECO:0000256" key="3">
    <source>
        <dbReference type="ARBA" id="ARBA00022989"/>
    </source>
</evidence>
<dbReference type="AlphaFoldDB" id="A0A3M9N884"/>
<proteinExistence type="predicted"/>
<dbReference type="PANTHER" id="PTHR11662:SF285">
    <property type="entry name" value="HEXURONATE TRANSPORTER"/>
    <property type="match status" value="1"/>
</dbReference>
<feature type="transmembrane region" description="Helical" evidence="6">
    <location>
        <begin position="296"/>
        <end position="315"/>
    </location>
</feature>
<feature type="compositionally biased region" description="Polar residues" evidence="5">
    <location>
        <begin position="417"/>
        <end position="436"/>
    </location>
</feature>
<keyword evidence="4 6" id="KW-0472">Membrane</keyword>
<comment type="subcellular location">
    <subcellularLocation>
        <location evidence="1">Membrane</location>
        <topology evidence="1">Multi-pass membrane protein</topology>
    </subcellularLocation>
</comment>
<dbReference type="Pfam" id="PF07690">
    <property type="entry name" value="MFS_1"/>
    <property type="match status" value="2"/>
</dbReference>
<feature type="transmembrane region" description="Helical" evidence="6">
    <location>
        <begin position="12"/>
        <end position="28"/>
    </location>
</feature>
<comment type="caution">
    <text evidence="8">The sequence shown here is derived from an EMBL/GenBank/DDBJ whole genome shotgun (WGS) entry which is preliminary data.</text>
</comment>
<feature type="transmembrane region" description="Helical" evidence="6">
    <location>
        <begin position="321"/>
        <end position="342"/>
    </location>
</feature>
<name>A0A3M9N884_9BACT</name>
<protein>
    <submittedName>
        <fullName evidence="8">MFS transporter</fullName>
    </submittedName>
</protein>
<feature type="region of interest" description="Disordered" evidence="5">
    <location>
        <begin position="412"/>
        <end position="436"/>
    </location>
</feature>
<dbReference type="InterPro" id="IPR011701">
    <property type="entry name" value="MFS"/>
</dbReference>
<evidence type="ECO:0000259" key="7">
    <source>
        <dbReference type="PROSITE" id="PS50850"/>
    </source>
</evidence>
<feature type="domain" description="Major facilitator superfamily (MFS) profile" evidence="7">
    <location>
        <begin position="14"/>
        <end position="408"/>
    </location>
</feature>
<dbReference type="GO" id="GO:0016020">
    <property type="term" value="C:membrane"/>
    <property type="evidence" value="ECO:0007669"/>
    <property type="project" value="UniProtKB-SubCell"/>
</dbReference>
<gene>
    <name evidence="8" type="ORF">EFA69_01985</name>
</gene>
<dbReference type="EMBL" id="RJJE01000001">
    <property type="protein sequence ID" value="RNI33208.1"/>
    <property type="molecule type" value="Genomic_DNA"/>
</dbReference>
<evidence type="ECO:0000256" key="2">
    <source>
        <dbReference type="ARBA" id="ARBA00022692"/>
    </source>
</evidence>
<reference evidence="8 9" key="1">
    <citation type="submission" date="2018-11" db="EMBL/GenBank/DDBJ databases">
        <title>Rufibacter latericius sp. nov., isolated from water in Baiyang Lake.</title>
        <authorList>
            <person name="Yang Y."/>
        </authorList>
    </citation>
    <scope>NUCLEOTIDE SEQUENCE [LARGE SCALE GENOMIC DNA]</scope>
    <source>
        <strain evidence="8 9">MCC P1</strain>
    </source>
</reference>
<feature type="transmembrane region" description="Helical" evidence="6">
    <location>
        <begin position="49"/>
        <end position="67"/>
    </location>
</feature>
<keyword evidence="9" id="KW-1185">Reference proteome</keyword>
<feature type="transmembrane region" description="Helical" evidence="6">
    <location>
        <begin position="385"/>
        <end position="404"/>
    </location>
</feature>
<dbReference type="OrthoDB" id="9781156at2"/>
<evidence type="ECO:0000313" key="8">
    <source>
        <dbReference type="EMBL" id="RNI33208.1"/>
    </source>
</evidence>
<evidence type="ECO:0000256" key="6">
    <source>
        <dbReference type="SAM" id="Phobius"/>
    </source>
</evidence>
<feature type="transmembrane region" description="Helical" evidence="6">
    <location>
        <begin position="168"/>
        <end position="187"/>
    </location>
</feature>
<organism evidence="8 9">
    <name type="scientific">Rufibacter immobilis</name>
    <dbReference type="NCBI Taxonomy" id="1348778"/>
    <lineage>
        <taxon>Bacteria</taxon>
        <taxon>Pseudomonadati</taxon>
        <taxon>Bacteroidota</taxon>
        <taxon>Cytophagia</taxon>
        <taxon>Cytophagales</taxon>
        <taxon>Hymenobacteraceae</taxon>
        <taxon>Rufibacter</taxon>
    </lineage>
</organism>
<feature type="transmembrane region" description="Helical" evidence="6">
    <location>
        <begin position="79"/>
        <end position="98"/>
    </location>
</feature>
<dbReference type="InterPro" id="IPR020846">
    <property type="entry name" value="MFS_dom"/>
</dbReference>
<accession>A0A3M9N884</accession>
<evidence type="ECO:0000256" key="1">
    <source>
        <dbReference type="ARBA" id="ARBA00004141"/>
    </source>
</evidence>